<dbReference type="VEuPathDB" id="FungiDB:TRICI_000658"/>
<dbReference type="SMART" id="SM00558">
    <property type="entry name" value="JmjC"/>
    <property type="match status" value="1"/>
</dbReference>
<comment type="caution">
    <text evidence="2">The sequence shown here is derived from an EMBL/GenBank/DDBJ whole genome shotgun (WGS) entry which is preliminary data.</text>
</comment>
<dbReference type="Pfam" id="PF13621">
    <property type="entry name" value="Cupin_8"/>
    <property type="match status" value="1"/>
</dbReference>
<proteinExistence type="predicted"/>
<evidence type="ECO:0000313" key="3">
    <source>
        <dbReference type="Proteomes" id="UP000761534"/>
    </source>
</evidence>
<dbReference type="Proteomes" id="UP000761534">
    <property type="component" value="Unassembled WGS sequence"/>
</dbReference>
<dbReference type="EMBL" id="SWFS01000055">
    <property type="protein sequence ID" value="KAA8917207.1"/>
    <property type="molecule type" value="Genomic_DNA"/>
</dbReference>
<sequence>MIKRMAAIDKERIEYGLLRQMDIQNAMYPSRVPVLIDPPTDLEFSRLVHDNFPALFKQAGSTGFAALSKWTTDYLKEKLRDCPVKVAETPFGNADSPLHDILFVKPHVRTVSGDQMIDLLMDDSKKNEGIVRYMQSQDNNFESEFAPLVEDALLTIPWAESVLQSSPEAVNLWIGKGDTTSRLHNDNYENIFVQLQGRKKIYLIPPGDAYALDEKFLIDATYVYDPKDPLKFHIQIDDEHEPIKVPGSATKDMLEQISQQYKRSRIMFPTVNPADSATFNPIFKGHCKVYKVVLEPGDMLYIPSLWYHQVEIEESSGLCISLNYWYPVSPLAPLWAKWDYIRVTSALLRGYHDNQYFD</sequence>
<evidence type="ECO:0000313" key="2">
    <source>
        <dbReference type="EMBL" id="KAA8917207.1"/>
    </source>
</evidence>
<dbReference type="Gene3D" id="2.60.120.10">
    <property type="entry name" value="Jelly Rolls"/>
    <property type="match status" value="1"/>
</dbReference>
<keyword evidence="3" id="KW-1185">Reference proteome</keyword>
<feature type="domain" description="JmjC" evidence="1">
    <location>
        <begin position="145"/>
        <end position="341"/>
    </location>
</feature>
<dbReference type="SUPFAM" id="SSF51197">
    <property type="entry name" value="Clavaminate synthase-like"/>
    <property type="match status" value="1"/>
</dbReference>
<dbReference type="PANTHER" id="PTHR12461:SF99">
    <property type="entry name" value="BIFUNCTIONAL PEPTIDASE AND (3S)-LYSYL HYDROXYLASE JMJD7"/>
    <property type="match status" value="1"/>
</dbReference>
<dbReference type="InterPro" id="IPR003347">
    <property type="entry name" value="JmjC_dom"/>
</dbReference>
<dbReference type="OrthoDB" id="415358at2759"/>
<protein>
    <recommendedName>
        <fullName evidence="1">JmjC domain-containing protein</fullName>
    </recommendedName>
</protein>
<gene>
    <name evidence="2" type="ORF">TRICI_000658</name>
</gene>
<reference evidence="2" key="1">
    <citation type="journal article" date="2019" name="G3 (Bethesda)">
        <title>Genome Assemblies of Two Rare Opportunistic Yeast Pathogens: Diutina rugosa (syn. Candida rugosa) and Trichomonascus ciferrii (syn. Candida ciferrii).</title>
        <authorList>
            <person name="Mixao V."/>
            <person name="Saus E."/>
            <person name="Hansen A.P."/>
            <person name="Lass-Florl C."/>
            <person name="Gabaldon T."/>
        </authorList>
    </citation>
    <scope>NUCLEOTIDE SEQUENCE</scope>
    <source>
        <strain evidence="2">CBS 4856</strain>
    </source>
</reference>
<dbReference type="PROSITE" id="PS51184">
    <property type="entry name" value="JMJC"/>
    <property type="match status" value="1"/>
</dbReference>
<organism evidence="2 3">
    <name type="scientific">Trichomonascus ciferrii</name>
    <dbReference type="NCBI Taxonomy" id="44093"/>
    <lineage>
        <taxon>Eukaryota</taxon>
        <taxon>Fungi</taxon>
        <taxon>Dikarya</taxon>
        <taxon>Ascomycota</taxon>
        <taxon>Saccharomycotina</taxon>
        <taxon>Dipodascomycetes</taxon>
        <taxon>Dipodascales</taxon>
        <taxon>Trichomonascaceae</taxon>
        <taxon>Trichomonascus</taxon>
        <taxon>Trichomonascus ciferrii complex</taxon>
    </lineage>
</organism>
<evidence type="ECO:0000259" key="1">
    <source>
        <dbReference type="PROSITE" id="PS51184"/>
    </source>
</evidence>
<dbReference type="InterPro" id="IPR041667">
    <property type="entry name" value="Cupin_8"/>
</dbReference>
<dbReference type="PANTHER" id="PTHR12461">
    <property type="entry name" value="HYPOXIA-INDUCIBLE FACTOR 1 ALPHA INHIBITOR-RELATED"/>
    <property type="match status" value="1"/>
</dbReference>
<name>A0A642VBV1_9ASCO</name>
<accession>A0A642VBV1</accession>
<dbReference type="AlphaFoldDB" id="A0A642VBV1"/>
<dbReference type="InterPro" id="IPR014710">
    <property type="entry name" value="RmlC-like_jellyroll"/>
</dbReference>